<keyword evidence="2" id="KW-1185">Reference proteome</keyword>
<sequence length="468" mass="52764">MKTQTLTCNLPNSDFDIMCLTETWLNPNILTSEISNNKYSIFRRDRCTTAYKKADGGGVLMALDNTLSASVRLDWQSQAEDLWITTWLNPNILTSEISNNKYSIFRRDRCTTAYKKADGGGVLMALDNTLSASVRLDWQSQAEDLWITVSVIDWPLHVYLVLCNRSHRVSVAGSTSSLVPEDASHPPIEININCNVLKQLNFNFKQAYNYHKADYTALNAELNEINWSNKLNNLSTDGSVTDLYEILYSLIDNLLRIRSKHLIQDDLKTYINSVENEITEDPKRFWSYAKNKKAIQKVPNKIAYDGRVGRDGHSVSELFSEFFSSNFDDAVHPPVVRAAGGVLLKLNKTKGSGPGGIPPAFILNCAYSLIEPLYIIFNKSFAEGTFPSEWKKAHIIPIYKSGNADLAENYRAISLLSAFGKRMESLLSNVINITIISFWEENGIIVVQRNVQYCKAQNTNTTTRLLRG</sequence>
<proteinExistence type="predicted"/>
<organism evidence="1 2">
    <name type="scientific">Popillia japonica</name>
    <name type="common">Japanese beetle</name>
    <dbReference type="NCBI Taxonomy" id="7064"/>
    <lineage>
        <taxon>Eukaryota</taxon>
        <taxon>Metazoa</taxon>
        <taxon>Ecdysozoa</taxon>
        <taxon>Arthropoda</taxon>
        <taxon>Hexapoda</taxon>
        <taxon>Insecta</taxon>
        <taxon>Pterygota</taxon>
        <taxon>Neoptera</taxon>
        <taxon>Endopterygota</taxon>
        <taxon>Coleoptera</taxon>
        <taxon>Polyphaga</taxon>
        <taxon>Scarabaeiformia</taxon>
        <taxon>Scarabaeidae</taxon>
        <taxon>Rutelinae</taxon>
        <taxon>Popillia</taxon>
    </lineage>
</organism>
<dbReference type="PANTHER" id="PTHR33395">
    <property type="entry name" value="TRANSCRIPTASE, PUTATIVE-RELATED-RELATED"/>
    <property type="match status" value="1"/>
</dbReference>
<protein>
    <submittedName>
        <fullName evidence="1">Uncharacterized protein</fullName>
    </submittedName>
</protein>
<dbReference type="PANTHER" id="PTHR33395:SF22">
    <property type="entry name" value="REVERSE TRANSCRIPTASE DOMAIN-CONTAINING PROTEIN"/>
    <property type="match status" value="1"/>
</dbReference>
<dbReference type="AlphaFoldDB" id="A0AAW1M9X5"/>
<dbReference type="InterPro" id="IPR036691">
    <property type="entry name" value="Endo/exonu/phosph_ase_sf"/>
</dbReference>
<comment type="caution">
    <text evidence="1">The sequence shown here is derived from an EMBL/GenBank/DDBJ whole genome shotgun (WGS) entry which is preliminary data.</text>
</comment>
<gene>
    <name evidence="1" type="ORF">QE152_g7519</name>
</gene>
<dbReference type="GO" id="GO:0061343">
    <property type="term" value="P:cell adhesion involved in heart morphogenesis"/>
    <property type="evidence" value="ECO:0007669"/>
    <property type="project" value="TreeGrafter"/>
</dbReference>
<dbReference type="EMBL" id="JASPKY010000055">
    <property type="protein sequence ID" value="KAK9744677.1"/>
    <property type="molecule type" value="Genomic_DNA"/>
</dbReference>
<dbReference type="Proteomes" id="UP001458880">
    <property type="component" value="Unassembled WGS sequence"/>
</dbReference>
<evidence type="ECO:0000313" key="1">
    <source>
        <dbReference type="EMBL" id="KAK9744677.1"/>
    </source>
</evidence>
<dbReference type="Gene3D" id="3.60.10.10">
    <property type="entry name" value="Endonuclease/exonuclease/phosphatase"/>
    <property type="match status" value="1"/>
</dbReference>
<reference evidence="1 2" key="1">
    <citation type="journal article" date="2024" name="BMC Genomics">
        <title>De novo assembly and annotation of Popillia japonica's genome with initial clues to its potential as an invasive pest.</title>
        <authorList>
            <person name="Cucini C."/>
            <person name="Boschi S."/>
            <person name="Funari R."/>
            <person name="Cardaioli E."/>
            <person name="Iannotti N."/>
            <person name="Marturano G."/>
            <person name="Paoli F."/>
            <person name="Bruttini M."/>
            <person name="Carapelli A."/>
            <person name="Frati F."/>
            <person name="Nardi F."/>
        </authorList>
    </citation>
    <scope>NUCLEOTIDE SEQUENCE [LARGE SCALE GENOMIC DNA]</scope>
    <source>
        <strain evidence="1">DMR45628</strain>
    </source>
</reference>
<dbReference type="GO" id="GO:0007508">
    <property type="term" value="P:larval heart development"/>
    <property type="evidence" value="ECO:0007669"/>
    <property type="project" value="TreeGrafter"/>
</dbReference>
<evidence type="ECO:0000313" key="2">
    <source>
        <dbReference type="Proteomes" id="UP001458880"/>
    </source>
</evidence>
<dbReference type="GO" id="GO:0031012">
    <property type="term" value="C:extracellular matrix"/>
    <property type="evidence" value="ECO:0007669"/>
    <property type="project" value="TreeGrafter"/>
</dbReference>
<accession>A0AAW1M9X5</accession>
<name>A0AAW1M9X5_POPJA</name>